<sequence>MLEEGPPTPESIVLPVIPSEVLCEIFEKLDLKNRLNLRKVSKTFCQLIDQLKLHLDILSISVRSDCVRYRFNESFSFNKDALVSYNNNASKECILEYDYSKKIAIQEKFMKIAVNDLSSVLKPSKIQISSLYVNFHVSHKNPAELLEIFRQKSGQKTRRLQLRQAYLTVNSADQAISIISGLESKALKTIAINVPSLESTEGIWQLEQFKQAKGAEISAIVEASSLENFYNLTSCMINAVKSIEAQHIVQVRDAFMESATFKYCNIRVTDSLNIDEIGKIAKMRVVDQKISEVYPIANAPNSLRLRITSKFRKNACEIKSRIMDQQEGTSTSDSAAMPPPALPQRPPSHAYSSLEPSVQTIRSTLHRPLSASQQQFVTKTVESVEKDMNQDETREFINQLGEYPPTIPDSVTMHFLKSAGVEGTDPRVVRLIALAAQKHVSDIVLDAMTTARMKGLGQMKKGTKDAKYTLTEELLDEILKEYGHDNTRPPYHN</sequence>
<dbReference type="Proteomes" id="UP000829354">
    <property type="component" value="Chromosome V"/>
</dbReference>
<dbReference type="AlphaFoldDB" id="A0AAE9EV67"/>
<dbReference type="InterPro" id="IPR002900">
    <property type="entry name" value="DUF38/FTH_CAE_spp"/>
</dbReference>
<dbReference type="CDD" id="cd22150">
    <property type="entry name" value="F-box_CeFBXA-like"/>
    <property type="match status" value="1"/>
</dbReference>
<dbReference type="PANTHER" id="PTHR21242">
    <property type="entry name" value="TRANSCRIPTION INITIATION FACTOR TFIID SUBUNIT 10"/>
    <property type="match status" value="1"/>
</dbReference>
<feature type="domain" description="F-box" evidence="7">
    <location>
        <begin position="11"/>
        <end position="57"/>
    </location>
</feature>
<dbReference type="CDD" id="cd07982">
    <property type="entry name" value="HFD_TAF10"/>
    <property type="match status" value="1"/>
</dbReference>
<evidence type="ECO:0000313" key="8">
    <source>
        <dbReference type="EMBL" id="UMM32260.1"/>
    </source>
</evidence>
<evidence type="ECO:0000256" key="2">
    <source>
        <dbReference type="ARBA" id="ARBA00023015"/>
    </source>
</evidence>
<evidence type="ECO:0000313" key="9">
    <source>
        <dbReference type="Proteomes" id="UP000829354"/>
    </source>
</evidence>
<gene>
    <name evidence="8" type="ORF">L5515_006125</name>
</gene>
<organism evidence="8 9">
    <name type="scientific">Caenorhabditis briggsae</name>
    <dbReference type="NCBI Taxonomy" id="6238"/>
    <lineage>
        <taxon>Eukaryota</taxon>
        <taxon>Metazoa</taxon>
        <taxon>Ecdysozoa</taxon>
        <taxon>Nematoda</taxon>
        <taxon>Chromadorea</taxon>
        <taxon>Rhabditida</taxon>
        <taxon>Rhabditina</taxon>
        <taxon>Rhabditomorpha</taxon>
        <taxon>Rhabditoidea</taxon>
        <taxon>Rhabditidae</taxon>
        <taxon>Peloderinae</taxon>
        <taxon>Caenorhabditis</taxon>
    </lineage>
</organism>
<evidence type="ECO:0000256" key="1">
    <source>
        <dbReference type="ARBA" id="ARBA00004123"/>
    </source>
</evidence>
<dbReference type="InterPro" id="IPR001810">
    <property type="entry name" value="F-box_dom"/>
</dbReference>
<comment type="similarity">
    <text evidence="5">Belongs to the TAF10 family.</text>
</comment>
<dbReference type="PANTHER" id="PTHR21242:SF0">
    <property type="entry name" value="TRANSCRIPTION INITIATION FACTOR TFIID SUBUNIT 10"/>
    <property type="match status" value="1"/>
</dbReference>
<evidence type="ECO:0000256" key="4">
    <source>
        <dbReference type="ARBA" id="ARBA00023242"/>
    </source>
</evidence>
<comment type="subcellular location">
    <subcellularLocation>
        <location evidence="1">Nucleus</location>
    </subcellularLocation>
</comment>
<keyword evidence="4" id="KW-0539">Nucleus</keyword>
<dbReference type="Pfam" id="PF01827">
    <property type="entry name" value="FTH"/>
    <property type="match status" value="1"/>
</dbReference>
<feature type="compositionally biased region" description="Pro residues" evidence="6">
    <location>
        <begin position="337"/>
        <end position="346"/>
    </location>
</feature>
<dbReference type="GO" id="GO:0006352">
    <property type="term" value="P:DNA-templated transcription initiation"/>
    <property type="evidence" value="ECO:0007669"/>
    <property type="project" value="InterPro"/>
</dbReference>
<dbReference type="PRINTS" id="PR01443">
    <property type="entry name" value="TFIID30KDSUB"/>
</dbReference>
<name>A0AAE9EV67_CAEBR</name>
<accession>A0AAE9EV67</accession>
<dbReference type="Pfam" id="PF00646">
    <property type="entry name" value="F-box"/>
    <property type="match status" value="1"/>
</dbReference>
<evidence type="ECO:0000256" key="6">
    <source>
        <dbReference type="SAM" id="MobiDB-lite"/>
    </source>
</evidence>
<evidence type="ECO:0000256" key="3">
    <source>
        <dbReference type="ARBA" id="ARBA00023163"/>
    </source>
</evidence>
<feature type="region of interest" description="Disordered" evidence="6">
    <location>
        <begin position="320"/>
        <end position="354"/>
    </location>
</feature>
<keyword evidence="2" id="KW-0805">Transcription regulation</keyword>
<keyword evidence="3" id="KW-0804">Transcription</keyword>
<dbReference type="GO" id="GO:0005634">
    <property type="term" value="C:nucleus"/>
    <property type="evidence" value="ECO:0007669"/>
    <property type="project" value="UniProtKB-SubCell"/>
</dbReference>
<dbReference type="SMART" id="SM00256">
    <property type="entry name" value="FBOX"/>
    <property type="match status" value="1"/>
</dbReference>
<dbReference type="Pfam" id="PF03540">
    <property type="entry name" value="TAF10"/>
    <property type="match status" value="1"/>
</dbReference>
<dbReference type="InterPro" id="IPR036047">
    <property type="entry name" value="F-box-like_dom_sf"/>
</dbReference>
<evidence type="ECO:0000259" key="7">
    <source>
        <dbReference type="PROSITE" id="PS50181"/>
    </source>
</evidence>
<dbReference type="EMBL" id="CP092624">
    <property type="protein sequence ID" value="UMM32260.1"/>
    <property type="molecule type" value="Genomic_DNA"/>
</dbReference>
<dbReference type="InterPro" id="IPR003923">
    <property type="entry name" value="TAF10"/>
</dbReference>
<proteinExistence type="inferred from homology"/>
<dbReference type="SUPFAM" id="SSF81383">
    <property type="entry name" value="F-box domain"/>
    <property type="match status" value="1"/>
</dbReference>
<reference evidence="8 9" key="1">
    <citation type="submission" date="2022-04" db="EMBL/GenBank/DDBJ databases">
        <title>Chromosome-level reference genomes for two strains of Caenorhabditis briggsae: an improved platform for comparative genomics.</title>
        <authorList>
            <person name="Stevens L."/>
            <person name="Andersen E."/>
        </authorList>
    </citation>
    <scope>NUCLEOTIDE SEQUENCE [LARGE SCALE GENOMIC DNA]</scope>
    <source>
        <strain evidence="8">VX34</strain>
        <tissue evidence="8">Whole-organism</tissue>
    </source>
</reference>
<dbReference type="PROSITE" id="PS50181">
    <property type="entry name" value="FBOX"/>
    <property type="match status" value="1"/>
</dbReference>
<protein>
    <recommendedName>
        <fullName evidence="7">F-box domain-containing protein</fullName>
    </recommendedName>
</protein>
<keyword evidence="9" id="KW-1185">Reference proteome</keyword>
<evidence type="ECO:0000256" key="5">
    <source>
        <dbReference type="ARBA" id="ARBA00025730"/>
    </source>
</evidence>